<dbReference type="AlphaFoldDB" id="A0A6F8SP25"/>
<dbReference type="PANTHER" id="PTHR33393:SF13">
    <property type="entry name" value="PGA BIOSYNTHESIS PROTEIN CAPA"/>
    <property type="match status" value="1"/>
</dbReference>
<reference evidence="5" key="2">
    <citation type="submission" date="2020-03" db="EMBL/GenBank/DDBJ databases">
        <title>Complete Genome Sequence of Adlercreutzia sp. strain 8CFCBH1 Producing Equol, Isolated from Healthy Japanese Feces.</title>
        <authorList>
            <person name="Ogata Y."/>
            <person name="Sakamoto M."/>
            <person name="Ohkuma M."/>
            <person name="Hattori M."/>
            <person name="Suda W."/>
        </authorList>
    </citation>
    <scope>NUCLEOTIDE SEQUENCE [LARGE SCALE GENOMIC DNA]</scope>
    <source>
        <strain evidence="5">8CFCBH1</strain>
    </source>
</reference>
<dbReference type="CDD" id="cd07381">
    <property type="entry name" value="MPP_CapA"/>
    <property type="match status" value="1"/>
</dbReference>
<dbReference type="KEGG" id="ahat:ADCFC_19590"/>
<dbReference type="EMBL" id="AP022829">
    <property type="protein sequence ID" value="BCA89340.1"/>
    <property type="molecule type" value="Genomic_DNA"/>
</dbReference>
<evidence type="ECO:0000313" key="4">
    <source>
        <dbReference type="EMBL" id="BCA89340.1"/>
    </source>
</evidence>
<accession>A0A6F8SP25</accession>
<sequence length="388" mass="40823">MYAKPTCPTPLKILLIVVIAVELVAIGLLLVGRAGASEGGAAAGSSADSAAAAAAAPIANDAASQGADGNAAASDPATAPEPVTLTVTFAGDCTLGTDINYENERSFNSRWQAEEGDATYFLRNVADLFGSDDLTVVNMEGALTEGGERADKKFAFRGKPEYAKILSSASVEAATLANNHSQDYGQTGYDDTIAALDAEGVQSFGYDRIAYLDVKGVKVALIGSYFPEDSAENTKEMTDNIAAARAEGAQLVIVYVHWGQEHEYDITEGQQTAGRAAIDAGADLVVGSHPHVVQGWEVYQGRYIVYSLGNFCFGGNTNPDDKDCLIFQQTFTVTGDEVAKNDDVDFIAASVSTETDRNTYQPVLAEGDEKARIDAKVQEAADRIAAAS</sequence>
<feature type="domain" description="Capsule synthesis protein CapA" evidence="3">
    <location>
        <begin position="86"/>
        <end position="315"/>
    </location>
</feature>
<keyword evidence="5" id="KW-1185">Reference proteome</keyword>
<dbReference type="Proteomes" id="UP000501727">
    <property type="component" value="Chromosome"/>
</dbReference>
<dbReference type="SMART" id="SM00854">
    <property type="entry name" value="PGA_cap"/>
    <property type="match status" value="1"/>
</dbReference>
<gene>
    <name evidence="4" type="ORF">ADCFC_18370</name>
</gene>
<dbReference type="PANTHER" id="PTHR33393">
    <property type="entry name" value="POLYGLUTAMINE SYNTHESIS ACCESSORY PROTEIN RV0574C-RELATED"/>
    <property type="match status" value="1"/>
</dbReference>
<keyword evidence="2" id="KW-0812">Transmembrane</keyword>
<keyword evidence="2" id="KW-0472">Membrane</keyword>
<keyword evidence="2" id="KW-1133">Transmembrane helix</keyword>
<name>A0A6F8SP25_9ACTN</name>
<evidence type="ECO:0000256" key="2">
    <source>
        <dbReference type="SAM" id="Phobius"/>
    </source>
</evidence>
<dbReference type="SUPFAM" id="SSF56300">
    <property type="entry name" value="Metallo-dependent phosphatases"/>
    <property type="match status" value="1"/>
</dbReference>
<evidence type="ECO:0000259" key="3">
    <source>
        <dbReference type="SMART" id="SM00854"/>
    </source>
</evidence>
<reference evidence="5" key="1">
    <citation type="journal article" date="2020" name="Microbiol. Resour. Announc.">
        <title>Complete Genome Sequence of Adlercreutzia sp. Strain 8CFCBH1, a Potent Producer of Equol, Isolated from Healthy Japanese Feces.</title>
        <authorList>
            <person name="Ogata Y."/>
            <person name="Sakamoto M."/>
            <person name="Ohkuma M."/>
            <person name="Hattori M."/>
            <person name="Suda W."/>
        </authorList>
    </citation>
    <scope>NUCLEOTIDE SEQUENCE [LARGE SCALE GENOMIC DNA]</scope>
    <source>
        <strain evidence="5">8CFCBH1</strain>
    </source>
</reference>
<evidence type="ECO:0000313" key="5">
    <source>
        <dbReference type="Proteomes" id="UP000501727"/>
    </source>
</evidence>
<keyword evidence="4" id="KW-0449">Lipoprotein</keyword>
<dbReference type="Gene3D" id="3.60.21.10">
    <property type="match status" value="1"/>
</dbReference>
<dbReference type="Pfam" id="PF09587">
    <property type="entry name" value="PGA_cap"/>
    <property type="match status" value="1"/>
</dbReference>
<organism evidence="4 5">
    <name type="scientific">Adlercreutzia hattorii</name>
    <dbReference type="NCBI Taxonomy" id="2707299"/>
    <lineage>
        <taxon>Bacteria</taxon>
        <taxon>Bacillati</taxon>
        <taxon>Actinomycetota</taxon>
        <taxon>Coriobacteriia</taxon>
        <taxon>Eggerthellales</taxon>
        <taxon>Eggerthellaceae</taxon>
        <taxon>Adlercreutzia</taxon>
    </lineage>
</organism>
<feature type="transmembrane region" description="Helical" evidence="2">
    <location>
        <begin position="12"/>
        <end position="31"/>
    </location>
</feature>
<evidence type="ECO:0000256" key="1">
    <source>
        <dbReference type="ARBA" id="ARBA00005662"/>
    </source>
</evidence>
<dbReference type="InterPro" id="IPR019079">
    <property type="entry name" value="Capsule_synth_CapA"/>
</dbReference>
<proteinExistence type="inferred from homology"/>
<dbReference type="RefSeq" id="WP_173114105.1">
    <property type="nucleotide sequence ID" value="NZ_AP022829.1"/>
</dbReference>
<dbReference type="InterPro" id="IPR052169">
    <property type="entry name" value="CW_Biosynth-Accessory"/>
</dbReference>
<protein>
    <submittedName>
        <fullName evidence="4">Lipoprotein</fullName>
    </submittedName>
</protein>
<comment type="similarity">
    <text evidence="1">Belongs to the CapA family.</text>
</comment>
<dbReference type="InterPro" id="IPR029052">
    <property type="entry name" value="Metallo-depent_PP-like"/>
</dbReference>